<proteinExistence type="predicted"/>
<dbReference type="EMBL" id="JBHPBY010000241">
    <property type="protein sequence ID" value="MFC1851911.1"/>
    <property type="molecule type" value="Genomic_DNA"/>
</dbReference>
<organism evidence="2 3">
    <name type="scientific">candidate division CSSED10-310 bacterium</name>
    <dbReference type="NCBI Taxonomy" id="2855610"/>
    <lineage>
        <taxon>Bacteria</taxon>
        <taxon>Bacteria division CSSED10-310</taxon>
    </lineage>
</organism>
<evidence type="ECO:0000256" key="1">
    <source>
        <dbReference type="SAM" id="Phobius"/>
    </source>
</evidence>
<accession>A0ABV6Z0R0</accession>
<dbReference type="InterPro" id="IPR046357">
    <property type="entry name" value="PPIase_dom_sf"/>
</dbReference>
<dbReference type="InterPro" id="IPR050245">
    <property type="entry name" value="PrsA_foldase"/>
</dbReference>
<feature type="transmembrane region" description="Helical" evidence="1">
    <location>
        <begin position="15"/>
        <end position="36"/>
    </location>
</feature>
<keyword evidence="3" id="KW-1185">Reference proteome</keyword>
<protein>
    <submittedName>
        <fullName evidence="2">SurA N-terminal domain-containing protein</fullName>
    </submittedName>
</protein>
<keyword evidence="1" id="KW-0472">Membrane</keyword>
<evidence type="ECO:0000313" key="3">
    <source>
        <dbReference type="Proteomes" id="UP001594351"/>
    </source>
</evidence>
<dbReference type="PANTHER" id="PTHR47245:SF2">
    <property type="entry name" value="PEPTIDYL-PROLYL CIS-TRANS ISOMERASE HP_0175-RELATED"/>
    <property type="match status" value="1"/>
</dbReference>
<dbReference type="Gene3D" id="3.10.50.40">
    <property type="match status" value="1"/>
</dbReference>
<comment type="caution">
    <text evidence="2">The sequence shown here is derived from an EMBL/GenBank/DDBJ whole genome shotgun (WGS) entry which is preliminary data.</text>
</comment>
<name>A0ABV6Z0R0_UNCC1</name>
<keyword evidence="1" id="KW-0812">Transmembrane</keyword>
<gene>
    <name evidence="2" type="ORF">ACFL27_17095</name>
</gene>
<evidence type="ECO:0000313" key="2">
    <source>
        <dbReference type="EMBL" id="MFC1851911.1"/>
    </source>
</evidence>
<keyword evidence="1" id="KW-1133">Transmembrane helix</keyword>
<dbReference type="Pfam" id="PF13624">
    <property type="entry name" value="SurA_N_3"/>
    <property type="match status" value="1"/>
</dbReference>
<dbReference type="PANTHER" id="PTHR47245">
    <property type="entry name" value="PEPTIDYLPROLYL ISOMERASE"/>
    <property type="match status" value="1"/>
</dbReference>
<dbReference type="SUPFAM" id="SSF109998">
    <property type="entry name" value="Triger factor/SurA peptide-binding domain-like"/>
    <property type="match status" value="1"/>
</dbReference>
<dbReference type="Gene3D" id="1.10.4030.10">
    <property type="entry name" value="Porin chaperone SurA, peptide-binding domain"/>
    <property type="match status" value="1"/>
</dbReference>
<reference evidence="2 3" key="1">
    <citation type="submission" date="2024-09" db="EMBL/GenBank/DDBJ databases">
        <title>Laminarin stimulates single cell rates of sulfate reduction while oxygen inhibits transcriptomic activity in coastal marine sediment.</title>
        <authorList>
            <person name="Lindsay M."/>
            <person name="Orcutt B."/>
            <person name="Emerson D."/>
            <person name="Stepanauskas R."/>
            <person name="D'Angelo T."/>
        </authorList>
    </citation>
    <scope>NUCLEOTIDE SEQUENCE [LARGE SCALE GENOMIC DNA]</scope>
    <source>
        <strain evidence="2">SAG AM-311-K15</strain>
    </source>
</reference>
<dbReference type="InterPro" id="IPR027304">
    <property type="entry name" value="Trigger_fact/SurA_dom_sf"/>
</dbReference>
<dbReference type="Proteomes" id="UP001594351">
    <property type="component" value="Unassembled WGS sequence"/>
</dbReference>
<sequence length="345" mass="40530">MLIKSTTFFPFRRHVLFWSSFLIIIMLLFCVLTILMKRDKFEQQGSNPVIATIGTHSILCDDFLALYRQLYSKQWEMLTAEERKILASELLHTMIQAKIMLAEAKRLGIDKDEKVTSSVDNIIAVLLSGRNQRYIQSEQEYSTKELKNKMIHNFLIMKVKERMIAQEPISVTDADIEQYYQSRPADFVIDKSTVHLKQLVFENTRTGQATFRNLKRGSSFEKEIVRLQKRGQECPELIDIGIIEFDELEPEEMDNISITNEDEYVAFLHRNGEYIINLVVEKKMKGKIELEKVRTKIEEIIRNKKQNDIFQNWMDIQYKKLPVKVYQNIVDSALTIENVVYDKNL</sequence>